<sequence>MFDQDLLRTFVTIVDAGSFAAAADAVGRTPSAVSMQIKRLEEQAGRRLLVRGAQGVRLTGDGEMLLVHAREILRAHEIAFDAMMNERSARSLTLGLPDTYVATLLTEVLDELVAGFPDTNLRVVVDGSGALMRRLEEAALDLALVTEYQLGGDERGELVHLERGLWACAEDCPALALTPLPVALMFEGSVFRRLAQEMLRAVARPYRIAVTSNAETVIRAAVASGAVVAPLPESRMAGLRELTPEEGFPRFPPLKVRLRTGRRRLPPAGEWLAQRLIARAAAVDAATKAPAAPAPSEFSP</sequence>
<dbReference type="GO" id="GO:0003677">
    <property type="term" value="F:DNA binding"/>
    <property type="evidence" value="ECO:0007669"/>
    <property type="project" value="UniProtKB-KW"/>
</dbReference>
<evidence type="ECO:0000256" key="1">
    <source>
        <dbReference type="ARBA" id="ARBA00009437"/>
    </source>
</evidence>
<dbReference type="PANTHER" id="PTHR30579:SF7">
    <property type="entry name" value="HTH-TYPE TRANSCRIPTIONAL REGULATOR LRHA-RELATED"/>
    <property type="match status" value="1"/>
</dbReference>
<evidence type="ECO:0000256" key="3">
    <source>
        <dbReference type="ARBA" id="ARBA00023125"/>
    </source>
</evidence>
<dbReference type="Gene3D" id="1.10.10.10">
    <property type="entry name" value="Winged helix-like DNA-binding domain superfamily/Winged helix DNA-binding domain"/>
    <property type="match status" value="1"/>
</dbReference>
<dbReference type="Proteomes" id="UP000001868">
    <property type="component" value="Chromosome"/>
</dbReference>
<dbReference type="Pfam" id="PF03466">
    <property type="entry name" value="LysR_substrate"/>
    <property type="match status" value="1"/>
</dbReference>
<dbReference type="PANTHER" id="PTHR30579">
    <property type="entry name" value="TRANSCRIPTIONAL REGULATOR"/>
    <property type="match status" value="1"/>
</dbReference>
<dbReference type="KEGG" id="pzu:PHZ_c1392"/>
<evidence type="ECO:0000313" key="7">
    <source>
        <dbReference type="Proteomes" id="UP000001868"/>
    </source>
</evidence>
<dbReference type="InterPro" id="IPR005119">
    <property type="entry name" value="LysR_subst-bd"/>
</dbReference>
<dbReference type="Pfam" id="PF00126">
    <property type="entry name" value="HTH_1"/>
    <property type="match status" value="1"/>
</dbReference>
<comment type="similarity">
    <text evidence="1">Belongs to the LysR transcriptional regulatory family.</text>
</comment>
<reference evidence="6 7" key="1">
    <citation type="journal article" date="2008" name="BMC Genomics">
        <title>Complete genome of Phenylobacterium zucineum - a novel facultative intracellular bacterium isolated from human erythroleukemia cell line K562.</title>
        <authorList>
            <person name="Luo Y."/>
            <person name="Xu X."/>
            <person name="Ding Z."/>
            <person name="Liu Z."/>
            <person name="Zhang B."/>
            <person name="Yan Z."/>
            <person name="Sun J."/>
            <person name="Hu S."/>
            <person name="Hu X."/>
        </authorList>
    </citation>
    <scope>NUCLEOTIDE SEQUENCE [LARGE SCALE GENOMIC DNA]</scope>
    <source>
        <strain evidence="6 7">HLK1</strain>
    </source>
</reference>
<gene>
    <name evidence="6" type="ordered locus">PHZ_c1392</name>
</gene>
<protein>
    <submittedName>
        <fullName evidence="6">Transcriptional regulator, LysR family</fullName>
    </submittedName>
</protein>
<keyword evidence="3" id="KW-0238">DNA-binding</keyword>
<evidence type="ECO:0000256" key="4">
    <source>
        <dbReference type="ARBA" id="ARBA00023163"/>
    </source>
</evidence>
<dbReference type="PROSITE" id="PS50931">
    <property type="entry name" value="HTH_LYSR"/>
    <property type="match status" value="1"/>
</dbReference>
<dbReference type="InterPro" id="IPR050176">
    <property type="entry name" value="LTTR"/>
</dbReference>
<dbReference type="GO" id="GO:0003700">
    <property type="term" value="F:DNA-binding transcription factor activity"/>
    <property type="evidence" value="ECO:0007669"/>
    <property type="project" value="InterPro"/>
</dbReference>
<evidence type="ECO:0000256" key="2">
    <source>
        <dbReference type="ARBA" id="ARBA00023015"/>
    </source>
</evidence>
<dbReference type="InterPro" id="IPR036388">
    <property type="entry name" value="WH-like_DNA-bd_sf"/>
</dbReference>
<accession>B4R9P2</accession>
<proteinExistence type="inferred from homology"/>
<dbReference type="STRING" id="450851.PHZ_c1392"/>
<dbReference type="Gene3D" id="3.40.190.10">
    <property type="entry name" value="Periplasmic binding protein-like II"/>
    <property type="match status" value="2"/>
</dbReference>
<organism evidence="6 7">
    <name type="scientific">Phenylobacterium zucineum (strain HLK1)</name>
    <dbReference type="NCBI Taxonomy" id="450851"/>
    <lineage>
        <taxon>Bacteria</taxon>
        <taxon>Pseudomonadati</taxon>
        <taxon>Pseudomonadota</taxon>
        <taxon>Alphaproteobacteria</taxon>
        <taxon>Caulobacterales</taxon>
        <taxon>Caulobacteraceae</taxon>
        <taxon>Phenylobacterium</taxon>
    </lineage>
</organism>
<name>B4R9P2_PHEZH</name>
<dbReference type="InterPro" id="IPR036390">
    <property type="entry name" value="WH_DNA-bd_sf"/>
</dbReference>
<evidence type="ECO:0000313" key="6">
    <source>
        <dbReference type="EMBL" id="ACG77806.1"/>
    </source>
</evidence>
<keyword evidence="7" id="KW-1185">Reference proteome</keyword>
<dbReference type="SUPFAM" id="SSF46785">
    <property type="entry name" value="Winged helix' DNA-binding domain"/>
    <property type="match status" value="1"/>
</dbReference>
<dbReference type="eggNOG" id="COG0583">
    <property type="taxonomic scope" value="Bacteria"/>
</dbReference>
<dbReference type="AlphaFoldDB" id="B4R9P2"/>
<dbReference type="EMBL" id="CP000747">
    <property type="protein sequence ID" value="ACG77806.1"/>
    <property type="molecule type" value="Genomic_DNA"/>
</dbReference>
<dbReference type="SUPFAM" id="SSF53850">
    <property type="entry name" value="Periplasmic binding protein-like II"/>
    <property type="match status" value="1"/>
</dbReference>
<dbReference type="OrthoDB" id="1631201at2"/>
<keyword evidence="4" id="KW-0804">Transcription</keyword>
<dbReference type="RefSeq" id="WP_012521950.1">
    <property type="nucleotide sequence ID" value="NC_011144.1"/>
</dbReference>
<dbReference type="FunFam" id="1.10.10.10:FF:000001">
    <property type="entry name" value="LysR family transcriptional regulator"/>
    <property type="match status" value="1"/>
</dbReference>
<dbReference type="InterPro" id="IPR000847">
    <property type="entry name" value="LysR_HTH_N"/>
</dbReference>
<feature type="domain" description="HTH lysR-type" evidence="5">
    <location>
        <begin position="2"/>
        <end position="59"/>
    </location>
</feature>
<dbReference type="HOGENOM" id="CLU_039613_1_4_5"/>
<keyword evidence="2" id="KW-0805">Transcription regulation</keyword>
<evidence type="ECO:0000259" key="5">
    <source>
        <dbReference type="PROSITE" id="PS50931"/>
    </source>
</evidence>